<feature type="compositionally biased region" description="Basic and acidic residues" evidence="1">
    <location>
        <begin position="20"/>
        <end position="33"/>
    </location>
</feature>
<dbReference type="AlphaFoldDB" id="D2ASR4"/>
<dbReference type="Proteomes" id="UP000002029">
    <property type="component" value="Chromosome"/>
</dbReference>
<reference evidence="2 3" key="1">
    <citation type="journal article" date="2010" name="Stand. Genomic Sci.">
        <title>Complete genome sequence of Streptosporangium roseum type strain (NI 9100).</title>
        <authorList>
            <person name="Nolan M."/>
            <person name="Sikorski J."/>
            <person name="Jando M."/>
            <person name="Lucas S."/>
            <person name="Lapidus A."/>
            <person name="Glavina Del Rio T."/>
            <person name="Chen F."/>
            <person name="Tice H."/>
            <person name="Pitluck S."/>
            <person name="Cheng J.F."/>
            <person name="Chertkov O."/>
            <person name="Sims D."/>
            <person name="Meincke L."/>
            <person name="Brettin T."/>
            <person name="Han C."/>
            <person name="Detter J.C."/>
            <person name="Bruce D."/>
            <person name="Goodwin L."/>
            <person name="Land M."/>
            <person name="Hauser L."/>
            <person name="Chang Y.J."/>
            <person name="Jeffries C.D."/>
            <person name="Ivanova N."/>
            <person name="Mavromatis K."/>
            <person name="Mikhailova N."/>
            <person name="Chen A."/>
            <person name="Palaniappan K."/>
            <person name="Chain P."/>
            <person name="Rohde M."/>
            <person name="Goker M."/>
            <person name="Bristow J."/>
            <person name="Eisen J.A."/>
            <person name="Markowitz V."/>
            <person name="Hugenholtz P."/>
            <person name="Kyrpides N.C."/>
            <person name="Klenk H.P."/>
        </authorList>
    </citation>
    <scope>NUCLEOTIDE SEQUENCE [LARGE SCALE GENOMIC DNA]</scope>
    <source>
        <strain evidence="3">ATCC 12428 / DSM 43021 / JCM 3005 / NI 9100</strain>
    </source>
</reference>
<name>D2ASR4_STRRD</name>
<dbReference type="EMBL" id="CP001814">
    <property type="protein sequence ID" value="ACZ90391.1"/>
    <property type="molecule type" value="Genomic_DNA"/>
</dbReference>
<dbReference type="HOGENOM" id="CLU_3384127_0_0_11"/>
<sequence length="33" mass="3716">MEAEWGASGQVPHGAQPRDLLTRLREIDPCPER</sequence>
<dbReference type="KEGG" id="sro:Sros_7721"/>
<evidence type="ECO:0000256" key="1">
    <source>
        <dbReference type="SAM" id="MobiDB-lite"/>
    </source>
</evidence>
<gene>
    <name evidence="2" type="ordered locus">Sros_7721</name>
</gene>
<feature type="region of interest" description="Disordered" evidence="1">
    <location>
        <begin position="1"/>
        <end position="33"/>
    </location>
</feature>
<accession>D2ASR4</accession>
<proteinExistence type="predicted"/>
<protein>
    <submittedName>
        <fullName evidence="2">Uncharacterized protein</fullName>
    </submittedName>
</protein>
<evidence type="ECO:0000313" key="2">
    <source>
        <dbReference type="EMBL" id="ACZ90391.1"/>
    </source>
</evidence>
<evidence type="ECO:0000313" key="3">
    <source>
        <dbReference type="Proteomes" id="UP000002029"/>
    </source>
</evidence>
<organism evidence="2 3">
    <name type="scientific">Streptosporangium roseum (strain ATCC 12428 / DSM 43021 / JCM 3005 / KCTC 9067 / NCIMB 10171 / NRRL 2505 / NI 9100)</name>
    <dbReference type="NCBI Taxonomy" id="479432"/>
    <lineage>
        <taxon>Bacteria</taxon>
        <taxon>Bacillati</taxon>
        <taxon>Actinomycetota</taxon>
        <taxon>Actinomycetes</taxon>
        <taxon>Streptosporangiales</taxon>
        <taxon>Streptosporangiaceae</taxon>
        <taxon>Streptosporangium</taxon>
    </lineage>
</organism>
<keyword evidence="3" id="KW-1185">Reference proteome</keyword>